<dbReference type="InterPro" id="IPR010296">
    <property type="entry name" value="DUF899_thioredox"/>
</dbReference>
<dbReference type="InterPro" id="IPR036249">
    <property type="entry name" value="Thioredoxin-like_sf"/>
</dbReference>
<keyword evidence="2" id="KW-1185">Reference proteome</keyword>
<dbReference type="RefSeq" id="WP_165113205.1">
    <property type="nucleotide sequence ID" value="NZ_JAAKZG010000001.1"/>
</dbReference>
<dbReference type="AlphaFoldDB" id="A0A7C9R6F0"/>
<reference evidence="1 2" key="1">
    <citation type="submission" date="2020-02" db="EMBL/GenBank/DDBJ databases">
        <title>Genome sequence of the type strain CGMCC 1.15528 of Mesorhizobium zhangyense.</title>
        <authorList>
            <person name="Gao J."/>
            <person name="Sun J."/>
        </authorList>
    </citation>
    <scope>NUCLEOTIDE SEQUENCE [LARGE SCALE GENOMIC DNA]</scope>
    <source>
        <strain evidence="1 2">CGMCC 1.15528</strain>
    </source>
</reference>
<protein>
    <submittedName>
        <fullName evidence="1">DUF899 domain-containing protein</fullName>
    </submittedName>
</protein>
<evidence type="ECO:0000313" key="2">
    <source>
        <dbReference type="Proteomes" id="UP000481252"/>
    </source>
</evidence>
<accession>A0A7C9R6F0</accession>
<dbReference type="EMBL" id="JAAKZG010000001">
    <property type="protein sequence ID" value="NGN39553.1"/>
    <property type="molecule type" value="Genomic_DNA"/>
</dbReference>
<comment type="caution">
    <text evidence="1">The sequence shown here is derived from an EMBL/GenBank/DDBJ whole genome shotgun (WGS) entry which is preliminary data.</text>
</comment>
<evidence type="ECO:0000313" key="1">
    <source>
        <dbReference type="EMBL" id="NGN39553.1"/>
    </source>
</evidence>
<name>A0A7C9R6F0_9HYPH</name>
<dbReference type="SUPFAM" id="SSF52833">
    <property type="entry name" value="Thioredoxin-like"/>
    <property type="match status" value="1"/>
</dbReference>
<proteinExistence type="predicted"/>
<dbReference type="Pfam" id="PF05988">
    <property type="entry name" value="DUF899"/>
    <property type="match status" value="1"/>
</dbReference>
<sequence length="223" mass="25559">MEAQKIVPHGEWVAARKRLLAREKEMSKARDALNAERRALPMELVEKDYLFDGPNGKTSLADLFEGRRQLLIYHFMFDPEWENGCHGCTSFANSLPDLSELHKRETTLAMVSRAPFEKLSGYKQKMGWTVPWYSSFGSDFNYDFHVTLDEKIAPIEINYRGKAEFEAAKGAWDQWGTELPGLSVFLRDEDRILHSYSTYARGLEPLVPVLHYLDLAPLGRQGS</sequence>
<organism evidence="1 2">
    <name type="scientific">Mesorhizobium zhangyense</name>
    <dbReference type="NCBI Taxonomy" id="1776730"/>
    <lineage>
        <taxon>Bacteria</taxon>
        <taxon>Pseudomonadati</taxon>
        <taxon>Pseudomonadota</taxon>
        <taxon>Alphaproteobacteria</taxon>
        <taxon>Hyphomicrobiales</taxon>
        <taxon>Phyllobacteriaceae</taxon>
        <taxon>Mesorhizobium</taxon>
    </lineage>
</organism>
<dbReference type="Proteomes" id="UP000481252">
    <property type="component" value="Unassembled WGS sequence"/>
</dbReference>
<gene>
    <name evidence="1" type="ORF">G6N74_00590</name>
</gene>